<dbReference type="InterPro" id="IPR055384">
    <property type="entry name" value="DUF7604"/>
</dbReference>
<dbReference type="PANTHER" id="PTHR10579">
    <property type="entry name" value="CALCIUM-ACTIVATED CHLORIDE CHANNEL REGULATOR"/>
    <property type="match status" value="1"/>
</dbReference>
<dbReference type="RefSeq" id="WP_262581592.1">
    <property type="nucleotide sequence ID" value="NZ_JAOQJV010000008.1"/>
</dbReference>
<dbReference type="Pfam" id="PF00092">
    <property type="entry name" value="VWA"/>
    <property type="match status" value="1"/>
</dbReference>
<dbReference type="CDD" id="cd00198">
    <property type="entry name" value="vWFA"/>
    <property type="match status" value="1"/>
</dbReference>
<dbReference type="SUPFAM" id="SSF53300">
    <property type="entry name" value="vWA-like"/>
    <property type="match status" value="1"/>
</dbReference>
<keyword evidence="2" id="KW-1133">Transmembrane helix</keyword>
<dbReference type="SUPFAM" id="SSF49478">
    <property type="entry name" value="Cna protein B-type domain"/>
    <property type="match status" value="1"/>
</dbReference>
<gene>
    <name evidence="5" type="ORF">OCV65_07820</name>
</gene>
<feature type="compositionally biased region" description="Acidic residues" evidence="1">
    <location>
        <begin position="75"/>
        <end position="94"/>
    </location>
</feature>
<dbReference type="SMART" id="SM00327">
    <property type="entry name" value="VWA"/>
    <property type="match status" value="1"/>
</dbReference>
<sequence length="753" mass="82329">MKKRRYHGQSRKSRLLAVMLVMAMLLGMSTISVYAGELTGDISMEQVDVDVGEAGTQKDTTESTAQEKTDKVQEEMEPSGDDQPETEQTEESQTEDVTASPLMMNLQQSTVRKVVPEHHKYIQYNGNDSYTLTLDVKGAYASESIRPKVDVLLIIDKSGSMNEEIRNGYKRQSKMAVLKNVVSGTNGLTEAILGTRSTLDARMAVVSYSGNKSDGTYNDAWAEQVWTDSKATIDNSVKSISAYGGTNWEAGLRTGAELLGKCRSDAQKIVVFLSDGEPTFYYDSRGDTAGNGSSYDSDAYNHAQSQLRQITGLNAFYTIGFGSAWGSGNTRMSDLLKSSSASATKYYKAADSDQLADAFKEIAESIEYTCRDVTITDVLSDYVELPDNRMNYTVTATKGGVTTNITREGTVQVQYHADTKTVTAAFKSGFVLDKDTVYAVNFEVKPTQKAYDEYADQNGVYPHTGSAESDAPGNATSAEKNGFYSNVNEKVSLTYTYGTDGAAPDTDAYQEKPVVQVSDTQIAVTKRWENTNQNTTLPDQVVIRLYQDNEQTEYRTLTLNAENQWAGTFIHVAKGHTYRIAEDAVDGYESEITGDAEQGYVAINTRMPSLTVQKKVEGKLGDKTKQFEIKIRLADKNGNPVTGSYGGVEFDSHGEAVVSLCDGEQVCIEKLPVGTGYQVTEVLADREGYQTSYETCEGTLSADRTATVINRYMEEIPDSGIRDAGSFAVGGALVLLAGAGMLCIALIRRRRND</sequence>
<evidence type="ECO:0000256" key="1">
    <source>
        <dbReference type="SAM" id="MobiDB-lite"/>
    </source>
</evidence>
<evidence type="ECO:0000313" key="6">
    <source>
        <dbReference type="Proteomes" id="UP001207605"/>
    </source>
</evidence>
<keyword evidence="6" id="KW-1185">Reference proteome</keyword>
<dbReference type="Gene3D" id="3.40.50.410">
    <property type="entry name" value="von Willebrand factor, type A domain"/>
    <property type="match status" value="1"/>
</dbReference>
<feature type="chain" id="PRO_5046388917" evidence="3">
    <location>
        <begin position="36"/>
        <end position="753"/>
    </location>
</feature>
<dbReference type="PANTHER" id="PTHR10579:SF43">
    <property type="entry name" value="ZINC FINGER (C3HC4-TYPE RING FINGER) FAMILY PROTEIN"/>
    <property type="match status" value="1"/>
</dbReference>
<protein>
    <submittedName>
        <fullName evidence="5">Cna B-type domain-containing protein</fullName>
    </submittedName>
</protein>
<dbReference type="CDD" id="cd00222">
    <property type="entry name" value="CollagenBindB"/>
    <property type="match status" value="1"/>
</dbReference>
<dbReference type="InterPro" id="IPR036465">
    <property type="entry name" value="vWFA_dom_sf"/>
</dbReference>
<reference evidence="5 6" key="1">
    <citation type="journal article" date="2021" name="ISME Commun">
        <title>Automated analysis of genomic sequences facilitates high-throughput and comprehensive description of bacteria.</title>
        <authorList>
            <person name="Hitch T.C.A."/>
        </authorList>
    </citation>
    <scope>NUCLEOTIDE SEQUENCE [LARGE SCALE GENOMIC DNA]</scope>
    <source>
        <strain evidence="5 6">Sanger_02</strain>
    </source>
</reference>
<feature type="transmembrane region" description="Helical" evidence="2">
    <location>
        <begin position="727"/>
        <end position="747"/>
    </location>
</feature>
<dbReference type="InterPro" id="IPR008454">
    <property type="entry name" value="Collagen-bd_Cna-like_B-typ_dom"/>
</dbReference>
<evidence type="ECO:0000256" key="2">
    <source>
        <dbReference type="SAM" id="Phobius"/>
    </source>
</evidence>
<dbReference type="Proteomes" id="UP001207605">
    <property type="component" value="Unassembled WGS sequence"/>
</dbReference>
<evidence type="ECO:0000313" key="5">
    <source>
        <dbReference type="EMBL" id="MCU6700138.1"/>
    </source>
</evidence>
<keyword evidence="2" id="KW-0812">Transmembrane</keyword>
<feature type="compositionally biased region" description="Basic and acidic residues" evidence="1">
    <location>
        <begin position="59"/>
        <end position="74"/>
    </location>
</feature>
<dbReference type="Pfam" id="PF05738">
    <property type="entry name" value="Cna_B"/>
    <property type="match status" value="1"/>
</dbReference>
<dbReference type="InterPro" id="IPR002035">
    <property type="entry name" value="VWF_A"/>
</dbReference>
<feature type="domain" description="VWFA" evidence="4">
    <location>
        <begin position="150"/>
        <end position="362"/>
    </location>
</feature>
<feature type="signal peptide" evidence="3">
    <location>
        <begin position="1"/>
        <end position="35"/>
    </location>
</feature>
<evidence type="ECO:0000259" key="4">
    <source>
        <dbReference type="PROSITE" id="PS50234"/>
    </source>
</evidence>
<dbReference type="Pfam" id="PF24558">
    <property type="entry name" value="DUF7604"/>
    <property type="match status" value="1"/>
</dbReference>
<dbReference type="InterPro" id="IPR055382">
    <property type="entry name" value="DUF7601"/>
</dbReference>
<dbReference type="EMBL" id="JAOQJV010000008">
    <property type="protein sequence ID" value="MCU6700138.1"/>
    <property type="molecule type" value="Genomic_DNA"/>
</dbReference>
<organism evidence="5 6">
    <name type="scientific">Dorea ammoniilytica</name>
    <dbReference type="NCBI Taxonomy" id="2981788"/>
    <lineage>
        <taxon>Bacteria</taxon>
        <taxon>Bacillati</taxon>
        <taxon>Bacillota</taxon>
        <taxon>Clostridia</taxon>
        <taxon>Lachnospirales</taxon>
        <taxon>Lachnospiraceae</taxon>
        <taxon>Dorea</taxon>
    </lineage>
</organism>
<keyword evidence="3" id="KW-0732">Signal</keyword>
<evidence type="ECO:0000256" key="3">
    <source>
        <dbReference type="SAM" id="SignalP"/>
    </source>
</evidence>
<accession>A0ABT2S6N6</accession>
<feature type="region of interest" description="Disordered" evidence="1">
    <location>
        <begin position="53"/>
        <end position="99"/>
    </location>
</feature>
<proteinExistence type="predicted"/>
<dbReference type="PROSITE" id="PS50234">
    <property type="entry name" value="VWFA"/>
    <property type="match status" value="1"/>
</dbReference>
<dbReference type="InterPro" id="IPR051266">
    <property type="entry name" value="CLCR"/>
</dbReference>
<keyword evidence="2" id="KW-0472">Membrane</keyword>
<comment type="caution">
    <text evidence="5">The sequence shown here is derived from an EMBL/GenBank/DDBJ whole genome shotgun (WGS) entry which is preliminary data.</text>
</comment>
<dbReference type="Gene3D" id="2.60.40.1140">
    <property type="entry name" value="Collagen-binding surface protein Cna, B-type domain"/>
    <property type="match status" value="2"/>
</dbReference>
<dbReference type="Pfam" id="PF24547">
    <property type="entry name" value="DUF7601"/>
    <property type="match status" value="1"/>
</dbReference>
<name>A0ABT2S6N6_9FIRM</name>
<feature type="region of interest" description="Disordered" evidence="1">
    <location>
        <begin position="461"/>
        <end position="480"/>
    </location>
</feature>